<dbReference type="InterPro" id="IPR013103">
    <property type="entry name" value="RVT_2"/>
</dbReference>
<keyword evidence="2" id="KW-0496">Mitochondrion</keyword>
<reference evidence="2" key="1">
    <citation type="journal article" date="2015" name="Genome Biol. Evol.">
        <title>Organellar Genomes of White Spruce (Picea glauca): Assembly and Annotation.</title>
        <authorList>
            <person name="Jackman S.D."/>
            <person name="Warren R.L."/>
            <person name="Gibb E.A."/>
            <person name="Vandervalk B.P."/>
            <person name="Mohamadi H."/>
            <person name="Chu J."/>
            <person name="Raymond A."/>
            <person name="Pleasance S."/>
            <person name="Coope R."/>
            <person name="Wildung M.R."/>
            <person name="Ritland C.E."/>
            <person name="Bousquet J."/>
            <person name="Jones S.J."/>
            <person name="Bohlmann J."/>
            <person name="Birol I."/>
        </authorList>
    </citation>
    <scope>NUCLEOTIDE SEQUENCE [LARGE SCALE GENOMIC DNA]</scope>
    <source>
        <tissue evidence="2">Flushing bud</tissue>
    </source>
</reference>
<geneLocation type="mitochondrion" evidence="2"/>
<evidence type="ECO:0000259" key="1">
    <source>
        <dbReference type="Pfam" id="PF07727"/>
    </source>
</evidence>
<feature type="domain" description="Reverse transcriptase Ty1/copia-type" evidence="1">
    <location>
        <begin position="2"/>
        <end position="46"/>
    </location>
</feature>
<name>A0A101LWU1_PICGL</name>
<accession>A0A101LWU1</accession>
<dbReference type="Pfam" id="PF07727">
    <property type="entry name" value="RVT_2"/>
    <property type="match status" value="1"/>
</dbReference>
<protein>
    <recommendedName>
        <fullName evidence="1">Reverse transcriptase Ty1/copia-type domain-containing protein</fullName>
    </recommendedName>
</protein>
<evidence type="ECO:0000313" key="2">
    <source>
        <dbReference type="EMBL" id="KUM46786.1"/>
    </source>
</evidence>
<organism evidence="2">
    <name type="scientific">Picea glauca</name>
    <name type="common">White spruce</name>
    <name type="synonym">Pinus glauca</name>
    <dbReference type="NCBI Taxonomy" id="3330"/>
    <lineage>
        <taxon>Eukaryota</taxon>
        <taxon>Viridiplantae</taxon>
        <taxon>Streptophyta</taxon>
        <taxon>Embryophyta</taxon>
        <taxon>Tracheophyta</taxon>
        <taxon>Spermatophyta</taxon>
        <taxon>Pinopsida</taxon>
        <taxon>Pinidae</taxon>
        <taxon>Conifers I</taxon>
        <taxon>Pinales</taxon>
        <taxon>Pinaceae</taxon>
        <taxon>Picea</taxon>
    </lineage>
</organism>
<dbReference type="AlphaFoldDB" id="A0A101LWU1"/>
<comment type="caution">
    <text evidence="2">The sequence shown here is derived from an EMBL/GenBank/DDBJ whole genome shotgun (WGS) entry which is preliminary data.</text>
</comment>
<dbReference type="EMBL" id="LKAM01000009">
    <property type="protein sequence ID" value="KUM46786.1"/>
    <property type="molecule type" value="Genomic_DNA"/>
</dbReference>
<proteinExistence type="predicted"/>
<sequence>MDYEDTFAPVAKMNEVRTLIAVAAVRGWPLYQLDVKNAFLHGDLQE</sequence>
<gene>
    <name evidence="2" type="ORF">ABT39_MTgene6241</name>
</gene>